<protein>
    <submittedName>
        <fullName evidence="2">Uncharacterized protein</fullName>
    </submittedName>
</protein>
<keyword evidence="1" id="KW-0732">Signal</keyword>
<dbReference type="Proteomes" id="UP000501690">
    <property type="component" value="Linkage Group LG1"/>
</dbReference>
<feature type="chain" id="PRO_5020040563" evidence="1">
    <location>
        <begin position="22"/>
        <end position="77"/>
    </location>
</feature>
<sequence length="77" mass="8419">MAKVSVHQVALFVFLILVASGFMQQAFGRGDQCKQDKDCAKACSHRPHCPALCLGGFCLCNCDSTKIDVQQNVNKPF</sequence>
<evidence type="ECO:0000256" key="1">
    <source>
        <dbReference type="SAM" id="SignalP"/>
    </source>
</evidence>
<reference evidence="2 3" key="1">
    <citation type="submission" date="2019-04" db="EMBL/GenBank/DDBJ databases">
        <title>An improved genome assembly and genetic linkage map for asparagus bean, Vigna unguiculata ssp. sesquipedialis.</title>
        <authorList>
            <person name="Xia Q."/>
            <person name="Zhang R."/>
            <person name="Dong Y."/>
        </authorList>
    </citation>
    <scope>NUCLEOTIDE SEQUENCE [LARGE SCALE GENOMIC DNA]</scope>
    <source>
        <tissue evidence="2">Leaf</tissue>
    </source>
</reference>
<dbReference type="OrthoDB" id="1363248at2759"/>
<keyword evidence="3" id="KW-1185">Reference proteome</keyword>
<feature type="signal peptide" evidence="1">
    <location>
        <begin position="1"/>
        <end position="21"/>
    </location>
</feature>
<accession>A0A4D6KP88</accession>
<dbReference type="EMBL" id="CP039345">
    <property type="protein sequence ID" value="QCD76919.1"/>
    <property type="molecule type" value="Genomic_DNA"/>
</dbReference>
<dbReference type="AlphaFoldDB" id="A0A4D6KP88"/>
<dbReference type="Gramene" id="Vigun06g184300.1.v1.2">
    <property type="protein sequence ID" value="Vigun06g184300.1.v1.2"/>
    <property type="gene ID" value="Vigun06g184300.v1.2"/>
</dbReference>
<evidence type="ECO:0000313" key="2">
    <source>
        <dbReference type="EMBL" id="QCD76919.1"/>
    </source>
</evidence>
<name>A0A4D6KP88_VIGUN</name>
<evidence type="ECO:0000313" key="3">
    <source>
        <dbReference type="Proteomes" id="UP000501690"/>
    </source>
</evidence>
<proteinExistence type="predicted"/>
<organism evidence="2 3">
    <name type="scientific">Vigna unguiculata</name>
    <name type="common">Cowpea</name>
    <dbReference type="NCBI Taxonomy" id="3917"/>
    <lineage>
        <taxon>Eukaryota</taxon>
        <taxon>Viridiplantae</taxon>
        <taxon>Streptophyta</taxon>
        <taxon>Embryophyta</taxon>
        <taxon>Tracheophyta</taxon>
        <taxon>Spermatophyta</taxon>
        <taxon>Magnoliopsida</taxon>
        <taxon>eudicotyledons</taxon>
        <taxon>Gunneridae</taxon>
        <taxon>Pentapetalae</taxon>
        <taxon>rosids</taxon>
        <taxon>fabids</taxon>
        <taxon>Fabales</taxon>
        <taxon>Fabaceae</taxon>
        <taxon>Papilionoideae</taxon>
        <taxon>50 kb inversion clade</taxon>
        <taxon>NPAAA clade</taxon>
        <taxon>indigoferoid/millettioid clade</taxon>
        <taxon>Phaseoleae</taxon>
        <taxon>Vigna</taxon>
    </lineage>
</organism>
<gene>
    <name evidence="2" type="ORF">DEO72_LG1g540</name>
</gene>